<protein>
    <submittedName>
        <fullName evidence="1">HAD-IIA family hydrolase</fullName>
    </submittedName>
</protein>
<dbReference type="InterPro" id="IPR023214">
    <property type="entry name" value="HAD_sf"/>
</dbReference>
<evidence type="ECO:0000313" key="1">
    <source>
        <dbReference type="EMBL" id="KAE9632362.1"/>
    </source>
</evidence>
<dbReference type="RefSeq" id="WP_158976324.1">
    <property type="nucleotide sequence ID" value="NZ_WSFO01000001.1"/>
</dbReference>
<dbReference type="GO" id="GO:0016791">
    <property type="term" value="F:phosphatase activity"/>
    <property type="evidence" value="ECO:0007669"/>
    <property type="project" value="TreeGrafter"/>
</dbReference>
<dbReference type="Gene3D" id="3.40.50.1000">
    <property type="entry name" value="HAD superfamily/HAD-like"/>
    <property type="match status" value="2"/>
</dbReference>
<dbReference type="GO" id="GO:0005737">
    <property type="term" value="C:cytoplasm"/>
    <property type="evidence" value="ECO:0007669"/>
    <property type="project" value="TreeGrafter"/>
</dbReference>
<dbReference type="PANTHER" id="PTHR19288:SF46">
    <property type="entry name" value="HALOACID DEHALOGENASE-LIKE HYDROLASE DOMAIN-CONTAINING PROTEIN 2"/>
    <property type="match status" value="1"/>
</dbReference>
<keyword evidence="1" id="KW-0378">Hydrolase</keyword>
<dbReference type="SUPFAM" id="SSF56784">
    <property type="entry name" value="HAD-like"/>
    <property type="match status" value="1"/>
</dbReference>
<evidence type="ECO:0000313" key="2">
    <source>
        <dbReference type="Proteomes" id="UP000441586"/>
    </source>
</evidence>
<name>A0A6A4RPD5_9RHOB</name>
<dbReference type="InterPro" id="IPR006357">
    <property type="entry name" value="HAD-SF_hydro_IIA"/>
</dbReference>
<dbReference type="Pfam" id="PF13242">
    <property type="entry name" value="Hydrolase_like"/>
    <property type="match status" value="1"/>
</dbReference>
<dbReference type="PANTHER" id="PTHR19288">
    <property type="entry name" value="4-NITROPHENYLPHOSPHATASE-RELATED"/>
    <property type="match status" value="1"/>
</dbReference>
<sequence>MTPDQAFDRYEEIRCRLPAASNAGACKKIAGLHELDDQVDVFVFDAFGVLNVGETPIAGAHDRVQQLRDMGKQVLVLTNAASYTRAQTQAKFARLGFDFAPEEIISSRDVCEANLNIVNPHGPWGVIAPAAFKAEDLNVDAQALLDDPRAYDRVQAFLMLSAADWSAERQALLHDSLRRTPRPLVVANPDLVAPRENGLSLEPGYFAHDLQDRLGVEVIFHGKPFASVYETIERRLPTIERKRIAMVGDTLHTDVLGARARGWSAALISDHGLFAGLDVKKFITSSGISPDWIAPSI</sequence>
<accession>A0A6A4RPD5</accession>
<gene>
    <name evidence="1" type="ORF">GP644_00865</name>
</gene>
<dbReference type="EMBL" id="WSFO01000001">
    <property type="protein sequence ID" value="KAE9632362.1"/>
    <property type="molecule type" value="Genomic_DNA"/>
</dbReference>
<dbReference type="Pfam" id="PF13344">
    <property type="entry name" value="Hydrolase_6"/>
    <property type="match status" value="1"/>
</dbReference>
<dbReference type="AlphaFoldDB" id="A0A6A4RPD5"/>
<comment type="caution">
    <text evidence="1">The sequence shown here is derived from an EMBL/GenBank/DDBJ whole genome shotgun (WGS) entry which is preliminary data.</text>
</comment>
<dbReference type="Proteomes" id="UP000441586">
    <property type="component" value="Unassembled WGS sequence"/>
</dbReference>
<dbReference type="InterPro" id="IPR036412">
    <property type="entry name" value="HAD-like_sf"/>
</dbReference>
<proteinExistence type="predicted"/>
<organism evidence="1 2">
    <name type="scientific">Parasedimentitalea maritima</name>
    <dbReference type="NCBI Taxonomy" id="2578117"/>
    <lineage>
        <taxon>Bacteria</taxon>
        <taxon>Pseudomonadati</taxon>
        <taxon>Pseudomonadota</taxon>
        <taxon>Alphaproteobacteria</taxon>
        <taxon>Rhodobacterales</taxon>
        <taxon>Paracoccaceae</taxon>
        <taxon>Parasedimentitalea</taxon>
    </lineage>
</organism>
<reference evidence="1 2" key="1">
    <citation type="submission" date="2019-12" db="EMBL/GenBank/DDBJ databases">
        <authorList>
            <person name="Zhang Y.-J."/>
        </authorList>
    </citation>
    <scope>NUCLEOTIDE SEQUENCE [LARGE SCALE GENOMIC DNA]</scope>
    <source>
        <strain evidence="1 2">H18S-6</strain>
    </source>
</reference>
<dbReference type="NCBIfam" id="TIGR01460">
    <property type="entry name" value="HAD-SF-IIA"/>
    <property type="match status" value="1"/>
</dbReference>